<accession>A0ABQ4KH18</accession>
<keyword evidence="2" id="KW-1185">Reference proteome</keyword>
<evidence type="ECO:0000313" key="2">
    <source>
        <dbReference type="Proteomes" id="UP000679950"/>
    </source>
</evidence>
<proteinExistence type="predicted"/>
<comment type="caution">
    <text evidence="1">The sequence shown here is derived from an EMBL/GenBank/DDBJ whole genome shotgun (WGS) entry which is preliminary data.</text>
</comment>
<organism evidence="1 2">
    <name type="scientific">Lederbergia ruris</name>
    <dbReference type="NCBI Taxonomy" id="217495"/>
    <lineage>
        <taxon>Bacteria</taxon>
        <taxon>Bacillati</taxon>
        <taxon>Bacillota</taxon>
        <taxon>Bacilli</taxon>
        <taxon>Bacillales</taxon>
        <taxon>Bacillaceae</taxon>
        <taxon>Lederbergia</taxon>
    </lineage>
</organism>
<dbReference type="EMBL" id="BORB01000010">
    <property type="protein sequence ID" value="GIN57252.1"/>
    <property type="molecule type" value="Genomic_DNA"/>
</dbReference>
<reference evidence="1 2" key="1">
    <citation type="submission" date="2021-03" db="EMBL/GenBank/DDBJ databases">
        <title>Antimicrobial resistance genes in bacteria isolated from Japanese honey, and their potential for conferring macrolide and lincosamide resistance in the American foulbrood pathogen Paenibacillus larvae.</title>
        <authorList>
            <person name="Okamoto M."/>
            <person name="Kumagai M."/>
            <person name="Kanamori H."/>
            <person name="Takamatsu D."/>
        </authorList>
    </citation>
    <scope>NUCLEOTIDE SEQUENCE [LARGE SCALE GENOMIC DNA]</scope>
    <source>
        <strain evidence="1 2">J8TS2</strain>
    </source>
</reference>
<name>A0ABQ4KH18_9BACI</name>
<sequence>MLVKMELDPARQRLVYGFFERYLTLDEEEEKQLMNEINYMDEAERIKIMEIPISYEEKGIEKGKEIGEKSGKRKVAVEMLKEGLSSELIVKVTKLKKEEIEELKKKL</sequence>
<dbReference type="Proteomes" id="UP000679950">
    <property type="component" value="Unassembled WGS sequence"/>
</dbReference>
<protein>
    <recommendedName>
        <fullName evidence="3">Transposase</fullName>
    </recommendedName>
</protein>
<evidence type="ECO:0008006" key="3">
    <source>
        <dbReference type="Google" id="ProtNLM"/>
    </source>
</evidence>
<gene>
    <name evidence="1" type="ORF">J8TS2_15710</name>
</gene>
<evidence type="ECO:0000313" key="1">
    <source>
        <dbReference type="EMBL" id="GIN57252.1"/>
    </source>
</evidence>
<dbReference type="RefSeq" id="WP_212966022.1">
    <property type="nucleotide sequence ID" value="NZ_BORB01000010.1"/>
</dbReference>